<protein>
    <submittedName>
        <fullName evidence="1">Uncharacterized protein</fullName>
    </submittedName>
</protein>
<evidence type="ECO:0000313" key="2">
    <source>
        <dbReference type="Proteomes" id="UP000325577"/>
    </source>
</evidence>
<accession>A0A5J5AR51</accession>
<dbReference type="EMBL" id="CM018042">
    <property type="protein sequence ID" value="KAA8532212.1"/>
    <property type="molecule type" value="Genomic_DNA"/>
</dbReference>
<evidence type="ECO:0000313" key="1">
    <source>
        <dbReference type="EMBL" id="KAA8532212.1"/>
    </source>
</evidence>
<dbReference type="AlphaFoldDB" id="A0A5J5AR51"/>
<sequence length="166" mass="17828">MCDHAAVETVKGGVAVIQRNGRSGSSKPEGYGVPVINRRVELGEKLREGERKMKVAAAAAAIQQQQQWNSSRSGDNGGVQLVVLSGVIVQQQRVLLCCGSTLVLEEEELEGIRSRLGVLAVSGVVGAAVRRMVGRACYYNSNFIRSAWESRLSHGGLSTVQCSLWC</sequence>
<keyword evidence="2" id="KW-1185">Reference proteome</keyword>
<gene>
    <name evidence="1" type="ORF">F0562_032237</name>
</gene>
<reference evidence="1 2" key="1">
    <citation type="submission" date="2019-09" db="EMBL/GenBank/DDBJ databases">
        <title>A chromosome-level genome assembly of the Chinese tupelo Nyssa sinensis.</title>
        <authorList>
            <person name="Yang X."/>
            <person name="Kang M."/>
            <person name="Yang Y."/>
            <person name="Xiong H."/>
            <person name="Wang M."/>
            <person name="Zhang Z."/>
            <person name="Wang Z."/>
            <person name="Wu H."/>
            <person name="Ma T."/>
            <person name="Liu J."/>
            <person name="Xi Z."/>
        </authorList>
    </citation>
    <scope>NUCLEOTIDE SEQUENCE [LARGE SCALE GENOMIC DNA]</scope>
    <source>
        <strain evidence="1">J267</strain>
        <tissue evidence="1">Leaf</tissue>
    </source>
</reference>
<proteinExistence type="predicted"/>
<organism evidence="1 2">
    <name type="scientific">Nyssa sinensis</name>
    <dbReference type="NCBI Taxonomy" id="561372"/>
    <lineage>
        <taxon>Eukaryota</taxon>
        <taxon>Viridiplantae</taxon>
        <taxon>Streptophyta</taxon>
        <taxon>Embryophyta</taxon>
        <taxon>Tracheophyta</taxon>
        <taxon>Spermatophyta</taxon>
        <taxon>Magnoliopsida</taxon>
        <taxon>eudicotyledons</taxon>
        <taxon>Gunneridae</taxon>
        <taxon>Pentapetalae</taxon>
        <taxon>asterids</taxon>
        <taxon>Cornales</taxon>
        <taxon>Nyssaceae</taxon>
        <taxon>Nyssa</taxon>
    </lineage>
</organism>
<name>A0A5J5AR51_9ASTE</name>
<dbReference type="Proteomes" id="UP000325577">
    <property type="component" value="Linkage Group LG19"/>
</dbReference>